<sequence length="116" mass="13133">MLLNLSNHPSSSWPAKQTLLANELYGEIQDMPFPQIDPLMDEAGIQALALDYLHQIIALQPKAVHLMGELTFTFELVQLLKNHGVTVIASTTHRSTIDLPDGTKNVKFEFIRFRNY</sequence>
<name>A0ABS9V4U3_9BACT</name>
<protein>
    <recommendedName>
        <fullName evidence="3">CRISPR-associated protein</fullName>
    </recommendedName>
</protein>
<dbReference type="Proteomes" id="UP001165489">
    <property type="component" value="Unassembled WGS sequence"/>
</dbReference>
<evidence type="ECO:0000313" key="1">
    <source>
        <dbReference type="EMBL" id="MCH7411427.1"/>
    </source>
</evidence>
<dbReference type="RefSeq" id="WP_241349834.1">
    <property type="nucleotide sequence ID" value="NZ_JAKZGP010000076.1"/>
</dbReference>
<organism evidence="1 2">
    <name type="scientific">Belliella filtrata</name>
    <dbReference type="NCBI Taxonomy" id="2923435"/>
    <lineage>
        <taxon>Bacteria</taxon>
        <taxon>Pseudomonadati</taxon>
        <taxon>Bacteroidota</taxon>
        <taxon>Cytophagia</taxon>
        <taxon>Cytophagales</taxon>
        <taxon>Cyclobacteriaceae</taxon>
        <taxon>Belliella</taxon>
    </lineage>
</organism>
<evidence type="ECO:0008006" key="3">
    <source>
        <dbReference type="Google" id="ProtNLM"/>
    </source>
</evidence>
<gene>
    <name evidence="1" type="ORF">MM239_18705</name>
</gene>
<evidence type="ECO:0000313" key="2">
    <source>
        <dbReference type="Proteomes" id="UP001165489"/>
    </source>
</evidence>
<comment type="caution">
    <text evidence="1">The sequence shown here is derived from an EMBL/GenBank/DDBJ whole genome shotgun (WGS) entry which is preliminary data.</text>
</comment>
<proteinExistence type="predicted"/>
<reference evidence="1" key="1">
    <citation type="submission" date="2022-03" db="EMBL/GenBank/DDBJ databases">
        <title>De novo assembled genomes of Belliella spp. (Cyclobacteriaceae) strains.</title>
        <authorList>
            <person name="Szabo A."/>
            <person name="Korponai K."/>
            <person name="Felfoldi T."/>
        </authorList>
    </citation>
    <scope>NUCLEOTIDE SEQUENCE</scope>
    <source>
        <strain evidence="1">DSM 111904</strain>
    </source>
</reference>
<dbReference type="EMBL" id="JAKZGP010000076">
    <property type="protein sequence ID" value="MCH7411427.1"/>
    <property type="molecule type" value="Genomic_DNA"/>
</dbReference>
<accession>A0ABS9V4U3</accession>
<keyword evidence="2" id="KW-1185">Reference proteome</keyword>